<feature type="domain" description="CRAL-TRIO" evidence="9">
    <location>
        <begin position="89"/>
        <end position="250"/>
    </location>
</feature>
<dbReference type="InterPro" id="IPR036865">
    <property type="entry name" value="CRAL-TRIO_dom_sf"/>
</dbReference>
<keyword evidence="4" id="KW-0732">Signal</keyword>
<comment type="caution">
    <text evidence="10">The sequence shown here is derived from an EMBL/GenBank/DDBJ whole genome shotgun (WGS) entry which is preliminary data.</text>
</comment>
<evidence type="ECO:0000256" key="4">
    <source>
        <dbReference type="ARBA" id="ARBA00022729"/>
    </source>
</evidence>
<evidence type="ECO:0000256" key="1">
    <source>
        <dbReference type="ARBA" id="ARBA00004613"/>
    </source>
</evidence>
<dbReference type="Gene3D" id="3.40.525.10">
    <property type="entry name" value="CRAL-TRIO lipid binding domain"/>
    <property type="match status" value="1"/>
</dbReference>
<dbReference type="InterPro" id="IPR036514">
    <property type="entry name" value="SGNH_hydro_sf"/>
</dbReference>
<dbReference type="Gene3D" id="3.40.50.1110">
    <property type="entry name" value="SGNH hydrolase"/>
    <property type="match status" value="1"/>
</dbReference>
<dbReference type="Proteomes" id="UP000275267">
    <property type="component" value="Unassembled WGS sequence"/>
</dbReference>
<dbReference type="GO" id="GO:0005576">
    <property type="term" value="C:extracellular region"/>
    <property type="evidence" value="ECO:0007669"/>
    <property type="project" value="UniProtKB-SubCell"/>
</dbReference>
<keyword evidence="3" id="KW-0964">Secreted</keyword>
<organism evidence="10 11">
    <name type="scientific">Panicum miliaceum</name>
    <name type="common">Proso millet</name>
    <name type="synonym">Broomcorn millet</name>
    <dbReference type="NCBI Taxonomy" id="4540"/>
    <lineage>
        <taxon>Eukaryota</taxon>
        <taxon>Viridiplantae</taxon>
        <taxon>Streptophyta</taxon>
        <taxon>Embryophyta</taxon>
        <taxon>Tracheophyta</taxon>
        <taxon>Spermatophyta</taxon>
        <taxon>Magnoliopsida</taxon>
        <taxon>Liliopsida</taxon>
        <taxon>Poales</taxon>
        <taxon>Poaceae</taxon>
        <taxon>PACMAD clade</taxon>
        <taxon>Panicoideae</taxon>
        <taxon>Panicodae</taxon>
        <taxon>Paniceae</taxon>
        <taxon>Panicinae</taxon>
        <taxon>Panicum</taxon>
        <taxon>Panicum sect. Panicum</taxon>
    </lineage>
</organism>
<dbReference type="GO" id="GO:0016788">
    <property type="term" value="F:hydrolase activity, acting on ester bonds"/>
    <property type="evidence" value="ECO:0007669"/>
    <property type="project" value="InterPro"/>
</dbReference>
<comment type="subcellular location">
    <subcellularLocation>
        <location evidence="1">Secreted</location>
    </subcellularLocation>
</comment>
<dbReference type="SUPFAM" id="SSF52087">
    <property type="entry name" value="CRAL/TRIO domain"/>
    <property type="match status" value="1"/>
</dbReference>
<dbReference type="SMART" id="SM00516">
    <property type="entry name" value="SEC14"/>
    <property type="match status" value="1"/>
</dbReference>
<dbReference type="STRING" id="4540.A0A3L6RA59"/>
<keyword evidence="6" id="KW-0442">Lipid degradation</keyword>
<dbReference type="PANTHER" id="PTHR45650:SF1">
    <property type="entry name" value="OS08G0112900 PROTEIN"/>
    <property type="match status" value="1"/>
</dbReference>
<dbReference type="SUPFAM" id="SSF46938">
    <property type="entry name" value="CRAL/TRIO N-terminal domain"/>
    <property type="match status" value="1"/>
</dbReference>
<dbReference type="PROSITE" id="PS50191">
    <property type="entry name" value="CRAL_TRIO"/>
    <property type="match status" value="1"/>
</dbReference>
<keyword evidence="11" id="KW-1185">Reference proteome</keyword>
<feature type="compositionally biased region" description="Basic and acidic residues" evidence="8">
    <location>
        <begin position="7"/>
        <end position="23"/>
    </location>
</feature>
<feature type="region of interest" description="Disordered" evidence="8">
    <location>
        <begin position="1"/>
        <end position="23"/>
    </location>
</feature>
<proteinExistence type="inferred from homology"/>
<keyword evidence="7" id="KW-0443">Lipid metabolism</keyword>
<evidence type="ECO:0000256" key="6">
    <source>
        <dbReference type="ARBA" id="ARBA00022963"/>
    </source>
</evidence>
<dbReference type="InterPro" id="IPR035669">
    <property type="entry name" value="SGNH_plant_lipase-like"/>
</dbReference>
<evidence type="ECO:0000313" key="10">
    <source>
        <dbReference type="EMBL" id="RLM99473.1"/>
    </source>
</evidence>
<dbReference type="Pfam" id="PF00657">
    <property type="entry name" value="Lipase_GDSL"/>
    <property type="match status" value="1"/>
</dbReference>
<dbReference type="Pfam" id="PF00650">
    <property type="entry name" value="CRAL_TRIO"/>
    <property type="match status" value="1"/>
</dbReference>
<dbReference type="EMBL" id="PQIB02000009">
    <property type="protein sequence ID" value="RLM99473.1"/>
    <property type="molecule type" value="Genomic_DNA"/>
</dbReference>
<comment type="similarity">
    <text evidence="2">Belongs to the 'GDSL' lipolytic enzyme family.</text>
</comment>
<dbReference type="CDD" id="cd01837">
    <property type="entry name" value="SGNH_plant_lipase_like"/>
    <property type="match status" value="1"/>
</dbReference>
<evidence type="ECO:0000256" key="7">
    <source>
        <dbReference type="ARBA" id="ARBA00023098"/>
    </source>
</evidence>
<keyword evidence="5" id="KW-0378">Hydrolase</keyword>
<evidence type="ECO:0000256" key="5">
    <source>
        <dbReference type="ARBA" id="ARBA00022801"/>
    </source>
</evidence>
<accession>A0A3L6RA59</accession>
<dbReference type="CDD" id="cd00170">
    <property type="entry name" value="SEC14"/>
    <property type="match status" value="1"/>
</dbReference>
<dbReference type="InterPro" id="IPR036273">
    <property type="entry name" value="CRAL/TRIO_N_dom_sf"/>
</dbReference>
<dbReference type="InterPro" id="IPR001251">
    <property type="entry name" value="CRAL-TRIO_dom"/>
</dbReference>
<name>A0A3L6RA59_PANMI</name>
<dbReference type="InterPro" id="IPR051238">
    <property type="entry name" value="GDSL_esterase/lipase"/>
</dbReference>
<evidence type="ECO:0000313" key="11">
    <source>
        <dbReference type="Proteomes" id="UP000275267"/>
    </source>
</evidence>
<dbReference type="AlphaFoldDB" id="A0A3L6RA59"/>
<evidence type="ECO:0000259" key="9">
    <source>
        <dbReference type="PROSITE" id="PS50191"/>
    </source>
</evidence>
<evidence type="ECO:0000256" key="3">
    <source>
        <dbReference type="ARBA" id="ARBA00022525"/>
    </source>
</evidence>
<dbReference type="GO" id="GO:0016042">
    <property type="term" value="P:lipid catabolic process"/>
    <property type="evidence" value="ECO:0007669"/>
    <property type="project" value="UniProtKB-KW"/>
</dbReference>
<evidence type="ECO:0000256" key="8">
    <source>
        <dbReference type="SAM" id="MobiDB-lite"/>
    </source>
</evidence>
<sequence length="588" mass="66132">MSYLLKTRREREPPLQEHAASEEQAAKINKVRELLGELPTEMPGFLSDATIRRFLHARNWSTIQATKTLKEAVKWRRQYKPEKIRWEDIAERENEVKRAYITDYLDNNGRTVLVSRPSVKSVTSVKEQIKQLVYNLENLTMGSENAPENAVWVIDFRGWTLSSTPLAMTRQSLDIIQNYYPGLVAVAILCNPPKIFESFWKIMSYFIEPEMKEKVRFVYSNNSESLRIMTDMFDPDKLESEFGGRNTWGLDIVEYSERMRRRDQIKASHKNWRWKILGYMYGKDGRSNAVTHHEQGAELLGLPLVPPYSQASSVQQVLQGANYASAAAGILDDSGGNFIKEPVDLYLRVAMQAGRIPFNQQIQNFESTVAQIAGAAGASAAAERLARSIVFVEMGSNDYLNNYLAPNYDTRRRYGPRQFADLLARQFASQLTRLYRAGARKFVVSGVGSMGCIPTVLAQSVAGRCSPEVDGLVLPFNANVRVMLDGLNANLPGARFTYLDNFRIFKAILANPAAFGFSVVDRGCCGIGRNGGQITCLPFMPPCADRERYVFWDAYHPTAAVNVIIAREAFRGGADVMVPINVGQLARL</sequence>
<dbReference type="FunFam" id="3.40.525.10:FF:000024">
    <property type="entry name" value="Sec14p-like phosphatidylinositol transfer family protein"/>
    <property type="match status" value="1"/>
</dbReference>
<dbReference type="OrthoDB" id="1600564at2759"/>
<reference evidence="11" key="1">
    <citation type="journal article" date="2019" name="Nat. Commun.">
        <title>The genome of broomcorn millet.</title>
        <authorList>
            <person name="Zou C."/>
            <person name="Miki D."/>
            <person name="Li D."/>
            <person name="Tang Q."/>
            <person name="Xiao L."/>
            <person name="Rajput S."/>
            <person name="Deng P."/>
            <person name="Jia W."/>
            <person name="Huang R."/>
            <person name="Zhang M."/>
            <person name="Sun Y."/>
            <person name="Hu J."/>
            <person name="Fu X."/>
            <person name="Schnable P.S."/>
            <person name="Li F."/>
            <person name="Zhang H."/>
            <person name="Feng B."/>
            <person name="Zhu X."/>
            <person name="Liu R."/>
            <person name="Schnable J.C."/>
            <person name="Zhu J.-K."/>
            <person name="Zhang H."/>
        </authorList>
    </citation>
    <scope>NUCLEOTIDE SEQUENCE [LARGE SCALE GENOMIC DNA]</scope>
</reference>
<gene>
    <name evidence="10" type="ORF">C2845_PM06G26200</name>
</gene>
<dbReference type="PANTHER" id="PTHR45650">
    <property type="entry name" value="GDSL-LIKE LIPASE/ACYLHYDROLASE-RELATED"/>
    <property type="match status" value="1"/>
</dbReference>
<evidence type="ECO:0000256" key="2">
    <source>
        <dbReference type="ARBA" id="ARBA00008668"/>
    </source>
</evidence>
<protein>
    <submittedName>
        <fullName evidence="10">GDSL esterase/lipase</fullName>
    </submittedName>
</protein>
<dbReference type="InterPro" id="IPR001087">
    <property type="entry name" value="GDSL"/>
</dbReference>